<gene>
    <name evidence="6" type="ORF">F7O84_06975</name>
</gene>
<evidence type="ECO:0000256" key="1">
    <source>
        <dbReference type="ARBA" id="ARBA00003416"/>
    </source>
</evidence>
<sequence>MDKLAGFQVSQTESLKALQSSVRETTSMLTEAQTKQFAMQDKRLHDISTLLGDTQTKLEATVSRRLMLVDEQFKTFTNQNKDSLEGIRNTVQERLESLRNDNNEQLEKMRSTVDEKLQKTLDERITQSFKMVNDRLQEVYAGLGEMKTLANGVGDLKKVLSNVKTRGILGEYQLGAIIEEILTKEQYEENVATKKGSLNRVEYAIRLPGEDDQVVYLPIDAKFPGDTYSQLVDAYEQGDNDAIALAQAALDARIKGCAKDIHDKYIDPPYTTDFAIMFLPFEGLYAEVVRRGLIDTLQRQYRVNIAGPTTFAALLNSLQMGFKTLAIQKRSSEVWNVLGAVKTEFTRFEEVLAAAQKRIEQTGAELDKLIGVRTRKINSKLREVSQLPTLESKEIFDNVIEVDENIS</sequence>
<keyword evidence="7" id="KW-1185">Reference proteome</keyword>
<dbReference type="GO" id="GO:0006310">
    <property type="term" value="P:DNA recombination"/>
    <property type="evidence" value="ECO:0007669"/>
    <property type="project" value="UniProtKB-KW"/>
</dbReference>
<name>A0A7V7UDA8_9FIRM</name>
<dbReference type="Proteomes" id="UP000461768">
    <property type="component" value="Unassembled WGS sequence"/>
</dbReference>
<proteinExistence type="inferred from homology"/>
<protein>
    <submittedName>
        <fullName evidence="6">DNA recombination protein RmuC</fullName>
    </submittedName>
</protein>
<dbReference type="InterPro" id="IPR003798">
    <property type="entry name" value="DNA_recombination_RmuC"/>
</dbReference>
<accession>A0A7V7UDA8</accession>
<feature type="coiled-coil region" evidence="5">
    <location>
        <begin position="81"/>
        <end position="123"/>
    </location>
</feature>
<dbReference type="EMBL" id="WAGX01000004">
    <property type="protein sequence ID" value="KAB1440237.1"/>
    <property type="molecule type" value="Genomic_DNA"/>
</dbReference>
<keyword evidence="3 5" id="KW-0175">Coiled coil</keyword>
<evidence type="ECO:0000313" key="7">
    <source>
        <dbReference type="Proteomes" id="UP000461768"/>
    </source>
</evidence>
<organism evidence="6 7">
    <name type="scientific">Candidatus Galacturonatibacter soehngenii</name>
    <dbReference type="NCBI Taxonomy" id="2307010"/>
    <lineage>
        <taxon>Bacteria</taxon>
        <taxon>Bacillati</taxon>
        <taxon>Bacillota</taxon>
        <taxon>Clostridia</taxon>
        <taxon>Lachnospirales</taxon>
        <taxon>Lachnospiraceae</taxon>
        <taxon>Candidatus Galacturonatibacter</taxon>
    </lineage>
</organism>
<comment type="caution">
    <text evidence="6">The sequence shown here is derived from an EMBL/GenBank/DDBJ whole genome shotgun (WGS) entry which is preliminary data.</text>
</comment>
<dbReference type="Pfam" id="PF02646">
    <property type="entry name" value="RmuC"/>
    <property type="match status" value="1"/>
</dbReference>
<dbReference type="OrthoDB" id="370725at2"/>
<keyword evidence="4" id="KW-0233">DNA recombination</keyword>
<evidence type="ECO:0000256" key="5">
    <source>
        <dbReference type="SAM" id="Coils"/>
    </source>
</evidence>
<dbReference type="AlphaFoldDB" id="A0A7V7UDA8"/>
<evidence type="ECO:0000256" key="2">
    <source>
        <dbReference type="ARBA" id="ARBA00009840"/>
    </source>
</evidence>
<evidence type="ECO:0000256" key="4">
    <source>
        <dbReference type="ARBA" id="ARBA00023172"/>
    </source>
</evidence>
<evidence type="ECO:0000313" key="6">
    <source>
        <dbReference type="EMBL" id="KAB1440237.1"/>
    </source>
</evidence>
<reference evidence="6 7" key="2">
    <citation type="submission" date="2020-02" db="EMBL/GenBank/DDBJ databases">
        <title>Candidatus Galacturonibacter soehngenii shows hetero-acetogenic catabolism of galacturonic acid but lacks a canonical carbon monoxide dehydrogenase/acetyl-CoA synthase complex.</title>
        <authorList>
            <person name="Diender M."/>
            <person name="Stouten G.R."/>
            <person name="Petersen J.F."/>
            <person name="Nielsen P.H."/>
            <person name="Dueholm M.S."/>
            <person name="Pronk J.T."/>
            <person name="Van Loosdrecht M.C.M."/>
        </authorList>
    </citation>
    <scope>NUCLEOTIDE SEQUENCE [LARGE SCALE GENOMIC DNA]</scope>
    <source>
        <strain evidence="6">GalUA</strain>
    </source>
</reference>
<evidence type="ECO:0000256" key="3">
    <source>
        <dbReference type="ARBA" id="ARBA00023054"/>
    </source>
</evidence>
<reference evidence="6 7" key="1">
    <citation type="submission" date="2019-09" db="EMBL/GenBank/DDBJ databases">
        <authorList>
            <person name="Valk L.C."/>
        </authorList>
    </citation>
    <scope>NUCLEOTIDE SEQUENCE [LARGE SCALE GENOMIC DNA]</scope>
    <source>
        <strain evidence="6">GalUA</strain>
    </source>
</reference>
<comment type="similarity">
    <text evidence="2">Belongs to the RmuC family.</text>
</comment>
<dbReference type="PANTHER" id="PTHR30563">
    <property type="entry name" value="DNA RECOMBINATION PROTEIN RMUC"/>
    <property type="match status" value="1"/>
</dbReference>
<dbReference type="PANTHER" id="PTHR30563:SF0">
    <property type="entry name" value="DNA RECOMBINATION PROTEIN RMUC"/>
    <property type="match status" value="1"/>
</dbReference>
<comment type="function">
    <text evidence="1">Involved in DNA recombination.</text>
</comment>